<dbReference type="Proteomes" id="UP000640333">
    <property type="component" value="Unassembled WGS sequence"/>
</dbReference>
<dbReference type="GO" id="GO:0005829">
    <property type="term" value="C:cytosol"/>
    <property type="evidence" value="ECO:0007669"/>
    <property type="project" value="TreeGrafter"/>
</dbReference>
<dbReference type="PRINTS" id="PR00032">
    <property type="entry name" value="HTHARAC"/>
</dbReference>
<feature type="domain" description="HTH araC/xylS-type" evidence="4">
    <location>
        <begin position="236"/>
        <end position="334"/>
    </location>
</feature>
<evidence type="ECO:0000256" key="3">
    <source>
        <dbReference type="ARBA" id="ARBA00023163"/>
    </source>
</evidence>
<dbReference type="GO" id="GO:0003700">
    <property type="term" value="F:DNA-binding transcription factor activity"/>
    <property type="evidence" value="ECO:0007669"/>
    <property type="project" value="InterPro"/>
</dbReference>
<dbReference type="InterPro" id="IPR018060">
    <property type="entry name" value="HTH_AraC"/>
</dbReference>
<reference evidence="5" key="1">
    <citation type="submission" date="2020-10" db="EMBL/GenBank/DDBJ databases">
        <title>Bacterium isolated from coastal waters sediment.</title>
        <authorList>
            <person name="Chen R.-J."/>
            <person name="Lu D.-C."/>
            <person name="Zhu K.-L."/>
            <person name="Du Z.-J."/>
        </authorList>
    </citation>
    <scope>NUCLEOTIDE SEQUENCE</scope>
    <source>
        <strain evidence="5">N1Y112</strain>
    </source>
</reference>
<keyword evidence="6" id="KW-1185">Reference proteome</keyword>
<dbReference type="PANTHER" id="PTHR47894">
    <property type="entry name" value="HTH-TYPE TRANSCRIPTIONAL REGULATOR GADX"/>
    <property type="match status" value="1"/>
</dbReference>
<keyword evidence="2" id="KW-0238">DNA-binding</keyword>
<evidence type="ECO:0000256" key="2">
    <source>
        <dbReference type="ARBA" id="ARBA00023125"/>
    </source>
</evidence>
<dbReference type="AlphaFoldDB" id="A0A8J7FAA0"/>
<sequence>MSTERHSISIHFARTLVASAKRHGVDHQQLLRFAGLNEQLLENPGLRITPDQLSRMMQEMWRVADDEFMCMGSQPSRHGVFTLMSKQAVRCRNLRAVYHHLGHFYNLVADALILDFTITDNEARFSLRLTDPDRDPDNTLREFLLLLWHRFPSWLIGQRIPLKYVTLDFPEPAHSAEHRLMYPCTAKYNQSANCLVFSTDMLDEPVVQTPRTLSAYLRRAPLDWFKRQAYYPVFTRRVMDYLEQAPELAATNMDDIAAELHVTSRTLRRKLADEGTSFQELKDDVRRDAAIHYLSQPSIPISQISRQLGFSEPAAFTRAFKQWTGVPPSVYRRS</sequence>
<keyword evidence="3" id="KW-0804">Transcription</keyword>
<protein>
    <submittedName>
        <fullName evidence="5">AraC family transcriptional regulator</fullName>
    </submittedName>
</protein>
<accession>A0A8J7FAA0</accession>
<dbReference type="EMBL" id="JADEYS010000006">
    <property type="protein sequence ID" value="MBE9397172.1"/>
    <property type="molecule type" value="Genomic_DNA"/>
</dbReference>
<dbReference type="InterPro" id="IPR020449">
    <property type="entry name" value="Tscrpt_reg_AraC-type_HTH"/>
</dbReference>
<dbReference type="GO" id="GO:0000976">
    <property type="term" value="F:transcription cis-regulatory region binding"/>
    <property type="evidence" value="ECO:0007669"/>
    <property type="project" value="TreeGrafter"/>
</dbReference>
<organism evidence="5 6">
    <name type="scientific">Pontibacterium sinense</name>
    <dbReference type="NCBI Taxonomy" id="2781979"/>
    <lineage>
        <taxon>Bacteria</taxon>
        <taxon>Pseudomonadati</taxon>
        <taxon>Pseudomonadota</taxon>
        <taxon>Gammaproteobacteria</taxon>
        <taxon>Oceanospirillales</taxon>
        <taxon>Oceanospirillaceae</taxon>
        <taxon>Pontibacterium</taxon>
    </lineage>
</organism>
<evidence type="ECO:0000313" key="6">
    <source>
        <dbReference type="Proteomes" id="UP000640333"/>
    </source>
</evidence>
<dbReference type="SUPFAM" id="SSF46689">
    <property type="entry name" value="Homeodomain-like"/>
    <property type="match status" value="1"/>
</dbReference>
<dbReference type="PANTHER" id="PTHR47894:SF1">
    <property type="entry name" value="HTH-TYPE TRANSCRIPTIONAL REGULATOR VQSM"/>
    <property type="match status" value="1"/>
</dbReference>
<dbReference type="SMART" id="SM00342">
    <property type="entry name" value="HTH_ARAC"/>
    <property type="match status" value="1"/>
</dbReference>
<comment type="caution">
    <text evidence="5">The sequence shown here is derived from an EMBL/GenBank/DDBJ whole genome shotgun (WGS) entry which is preliminary data.</text>
</comment>
<gene>
    <name evidence="5" type="ORF">IOQ59_07865</name>
</gene>
<dbReference type="RefSeq" id="WP_193952718.1">
    <property type="nucleotide sequence ID" value="NZ_JADEYS010000006.1"/>
</dbReference>
<dbReference type="InterPro" id="IPR032687">
    <property type="entry name" value="AraC-type_N"/>
</dbReference>
<evidence type="ECO:0000259" key="4">
    <source>
        <dbReference type="PROSITE" id="PS01124"/>
    </source>
</evidence>
<name>A0A8J7FAA0_9GAMM</name>
<dbReference type="InterPro" id="IPR009057">
    <property type="entry name" value="Homeodomain-like_sf"/>
</dbReference>
<dbReference type="Pfam" id="PF12833">
    <property type="entry name" value="HTH_18"/>
    <property type="match status" value="1"/>
</dbReference>
<evidence type="ECO:0000313" key="5">
    <source>
        <dbReference type="EMBL" id="MBE9397172.1"/>
    </source>
</evidence>
<proteinExistence type="predicted"/>
<dbReference type="Pfam" id="PF12625">
    <property type="entry name" value="Arabinose_bd"/>
    <property type="match status" value="1"/>
</dbReference>
<dbReference type="Gene3D" id="1.10.10.60">
    <property type="entry name" value="Homeodomain-like"/>
    <property type="match status" value="1"/>
</dbReference>
<keyword evidence="1" id="KW-0805">Transcription regulation</keyword>
<dbReference type="PROSITE" id="PS01124">
    <property type="entry name" value="HTH_ARAC_FAMILY_2"/>
    <property type="match status" value="1"/>
</dbReference>
<evidence type="ECO:0000256" key="1">
    <source>
        <dbReference type="ARBA" id="ARBA00023015"/>
    </source>
</evidence>